<comment type="caution">
    <text evidence="3">The sequence shown here is derived from an EMBL/GenBank/DDBJ whole genome shotgun (WGS) entry which is preliminary data.</text>
</comment>
<reference evidence="3" key="2">
    <citation type="submission" date="2021-04" db="EMBL/GenBank/DDBJ databases">
        <authorList>
            <person name="Gilroy R."/>
        </authorList>
    </citation>
    <scope>NUCLEOTIDE SEQUENCE</scope>
    <source>
        <strain evidence="3">742</strain>
    </source>
</reference>
<sequence length="285" mass="31717">MLKRLRTRRPVLFCICAEVFFLVIMMLGVYTAAFTLLFFGVDVLSMDDYTLTLLQELIGAAAALFLLFRTGRQHLLTRRGAGFLDGLLVGMYPLALICYSFIVQLLINRPADTPLRSPVHIITFIIAMFSVGVAEELLFRAVIAQTLLEKFGASYGGLWKACLLSGFLFSLAHMTNMLGSEPFGVLMQCVFTMALGTLLTAVYFRTGNIWIPVFLHGFMDVSSMTIGGLYGTQTVSEAVSGYDVSMLYSVLIYILPVFFLLRRSRIQQVELYFAPELAPAQSAEE</sequence>
<reference evidence="3" key="1">
    <citation type="journal article" date="2021" name="PeerJ">
        <title>Extensive microbial diversity within the chicken gut microbiome revealed by metagenomics and culture.</title>
        <authorList>
            <person name="Gilroy R."/>
            <person name="Ravi A."/>
            <person name="Getino M."/>
            <person name="Pursley I."/>
            <person name="Horton D.L."/>
            <person name="Alikhan N.F."/>
            <person name="Baker D."/>
            <person name="Gharbi K."/>
            <person name="Hall N."/>
            <person name="Watson M."/>
            <person name="Adriaenssens E.M."/>
            <person name="Foster-Nyarko E."/>
            <person name="Jarju S."/>
            <person name="Secka A."/>
            <person name="Antonio M."/>
            <person name="Oren A."/>
            <person name="Chaudhuri R.R."/>
            <person name="La Ragione R."/>
            <person name="Hildebrand F."/>
            <person name="Pallen M.J."/>
        </authorList>
    </citation>
    <scope>NUCLEOTIDE SEQUENCE</scope>
    <source>
        <strain evidence="3">742</strain>
    </source>
</reference>
<evidence type="ECO:0000256" key="1">
    <source>
        <dbReference type="SAM" id="Phobius"/>
    </source>
</evidence>
<dbReference type="InterPro" id="IPR003675">
    <property type="entry name" value="Rce1/LyrA-like_dom"/>
</dbReference>
<feature type="transmembrane region" description="Helical" evidence="1">
    <location>
        <begin position="119"/>
        <end position="139"/>
    </location>
</feature>
<protein>
    <submittedName>
        <fullName evidence="3">CPBP family intramembrane metalloprotease</fullName>
    </submittedName>
</protein>
<feature type="transmembrane region" description="Helical" evidence="1">
    <location>
        <begin position="151"/>
        <end position="171"/>
    </location>
</feature>
<keyword evidence="3" id="KW-0482">Metalloprotease</keyword>
<organism evidence="3 4">
    <name type="scientific">Candidatus Faecalibacterium intestinavium</name>
    <dbReference type="NCBI Taxonomy" id="2838580"/>
    <lineage>
        <taxon>Bacteria</taxon>
        <taxon>Bacillati</taxon>
        <taxon>Bacillota</taxon>
        <taxon>Clostridia</taxon>
        <taxon>Eubacteriales</taxon>
        <taxon>Oscillospiraceae</taxon>
        <taxon>Faecalibacterium</taxon>
    </lineage>
</organism>
<keyword evidence="3" id="KW-0378">Hydrolase</keyword>
<feature type="transmembrane region" description="Helical" evidence="1">
    <location>
        <begin position="242"/>
        <end position="261"/>
    </location>
</feature>
<keyword evidence="1" id="KW-1133">Transmembrane helix</keyword>
<dbReference type="Pfam" id="PF02517">
    <property type="entry name" value="Rce1-like"/>
    <property type="match status" value="1"/>
</dbReference>
<keyword evidence="1" id="KW-0812">Transmembrane</keyword>
<feature type="transmembrane region" description="Helical" evidence="1">
    <location>
        <begin position="12"/>
        <end position="37"/>
    </location>
</feature>
<evidence type="ECO:0000313" key="4">
    <source>
        <dbReference type="Proteomes" id="UP000824178"/>
    </source>
</evidence>
<name>A0A9E2KJM7_9FIRM</name>
<gene>
    <name evidence="3" type="ORF">H9864_01170</name>
</gene>
<dbReference type="GO" id="GO:0080120">
    <property type="term" value="P:CAAX-box protein maturation"/>
    <property type="evidence" value="ECO:0007669"/>
    <property type="project" value="UniProtKB-ARBA"/>
</dbReference>
<dbReference type="Proteomes" id="UP000824178">
    <property type="component" value="Unassembled WGS sequence"/>
</dbReference>
<dbReference type="GO" id="GO:0004175">
    <property type="term" value="F:endopeptidase activity"/>
    <property type="evidence" value="ECO:0007669"/>
    <property type="project" value="UniProtKB-ARBA"/>
</dbReference>
<feature type="transmembrane region" description="Helical" evidence="1">
    <location>
        <begin position="80"/>
        <end position="107"/>
    </location>
</feature>
<dbReference type="AlphaFoldDB" id="A0A9E2KJM7"/>
<feature type="domain" description="CAAX prenyl protease 2/Lysostaphin resistance protein A-like" evidence="2">
    <location>
        <begin position="121"/>
        <end position="221"/>
    </location>
</feature>
<keyword evidence="3" id="KW-0645">Protease</keyword>
<evidence type="ECO:0000313" key="3">
    <source>
        <dbReference type="EMBL" id="MBU3818988.1"/>
    </source>
</evidence>
<feature type="transmembrane region" description="Helical" evidence="1">
    <location>
        <begin position="183"/>
        <end position="204"/>
    </location>
</feature>
<dbReference type="EMBL" id="JAHLFH010000016">
    <property type="protein sequence ID" value="MBU3818988.1"/>
    <property type="molecule type" value="Genomic_DNA"/>
</dbReference>
<proteinExistence type="predicted"/>
<keyword evidence="1" id="KW-0472">Membrane</keyword>
<feature type="transmembrane region" description="Helical" evidence="1">
    <location>
        <begin position="49"/>
        <end position="68"/>
    </location>
</feature>
<feature type="transmembrane region" description="Helical" evidence="1">
    <location>
        <begin position="209"/>
        <end position="230"/>
    </location>
</feature>
<dbReference type="PANTHER" id="PTHR36435:SF1">
    <property type="entry name" value="CAAX AMINO TERMINAL PROTEASE FAMILY PROTEIN"/>
    <property type="match status" value="1"/>
</dbReference>
<dbReference type="GO" id="GO:0008237">
    <property type="term" value="F:metallopeptidase activity"/>
    <property type="evidence" value="ECO:0007669"/>
    <property type="project" value="UniProtKB-KW"/>
</dbReference>
<evidence type="ECO:0000259" key="2">
    <source>
        <dbReference type="Pfam" id="PF02517"/>
    </source>
</evidence>
<dbReference type="PANTHER" id="PTHR36435">
    <property type="entry name" value="SLR1288 PROTEIN"/>
    <property type="match status" value="1"/>
</dbReference>
<accession>A0A9E2KJM7</accession>
<dbReference type="InterPro" id="IPR052710">
    <property type="entry name" value="CAAX_protease"/>
</dbReference>